<dbReference type="Pfam" id="PF07907">
    <property type="entry name" value="YibE_F"/>
    <property type="match status" value="1"/>
</dbReference>
<dbReference type="OrthoDB" id="5753718at2"/>
<dbReference type="PATRIC" id="fig|1229783.3.peg.1215"/>
<feature type="transmembrane region" description="Helical" evidence="1">
    <location>
        <begin position="197"/>
        <end position="222"/>
    </location>
</feature>
<feature type="transmembrane region" description="Helical" evidence="1">
    <location>
        <begin position="121"/>
        <end position="138"/>
    </location>
</feature>
<evidence type="ECO:0008006" key="4">
    <source>
        <dbReference type="Google" id="ProtNLM"/>
    </source>
</evidence>
<dbReference type="EMBL" id="AMSQ01000007">
    <property type="protein sequence ID" value="EKU48236.1"/>
    <property type="molecule type" value="Genomic_DNA"/>
</dbReference>
<feature type="transmembrane region" description="Helical" evidence="1">
    <location>
        <begin position="242"/>
        <end position="263"/>
    </location>
</feature>
<protein>
    <recommendedName>
        <fullName evidence="4">YibE/F-like protein</fullName>
    </recommendedName>
</protein>
<feature type="transmembrane region" description="Helical" evidence="1">
    <location>
        <begin position="168"/>
        <end position="190"/>
    </location>
</feature>
<dbReference type="STRING" id="1229783.C273_06002"/>
<organism evidence="2 3">
    <name type="scientific">Staphylococcus massiliensis S46</name>
    <dbReference type="NCBI Taxonomy" id="1229783"/>
    <lineage>
        <taxon>Bacteria</taxon>
        <taxon>Bacillati</taxon>
        <taxon>Bacillota</taxon>
        <taxon>Bacilli</taxon>
        <taxon>Bacillales</taxon>
        <taxon>Staphylococcaceae</taxon>
        <taxon>Staphylococcus</taxon>
    </lineage>
</organism>
<proteinExistence type="predicted"/>
<comment type="caution">
    <text evidence="2">The sequence shown here is derived from an EMBL/GenBank/DDBJ whole genome shotgun (WGS) entry which is preliminary data.</text>
</comment>
<gene>
    <name evidence="2" type="ORF">C273_06002</name>
</gene>
<keyword evidence="1" id="KW-0812">Transmembrane</keyword>
<evidence type="ECO:0000256" key="1">
    <source>
        <dbReference type="SAM" id="Phobius"/>
    </source>
</evidence>
<dbReference type="eggNOG" id="COG5438">
    <property type="taxonomic scope" value="Bacteria"/>
</dbReference>
<feature type="transmembrane region" description="Helical" evidence="1">
    <location>
        <begin position="12"/>
        <end position="32"/>
    </location>
</feature>
<keyword evidence="3" id="KW-1185">Reference proteome</keyword>
<dbReference type="AlphaFoldDB" id="K9AQD6"/>
<dbReference type="Proteomes" id="UP000009885">
    <property type="component" value="Unassembled WGS sequence"/>
</dbReference>
<evidence type="ECO:0000313" key="2">
    <source>
        <dbReference type="EMBL" id="EKU48236.1"/>
    </source>
</evidence>
<feature type="transmembrane region" description="Helical" evidence="1">
    <location>
        <begin position="145"/>
        <end position="162"/>
    </location>
</feature>
<feature type="transmembrane region" description="Helical" evidence="1">
    <location>
        <begin position="299"/>
        <end position="317"/>
    </location>
</feature>
<accession>K9AQD6</accession>
<dbReference type="InterPro" id="IPR012507">
    <property type="entry name" value="YibE_F"/>
</dbReference>
<name>K9AQD6_9STAP</name>
<sequence>MKHKLTFKHAFMIAVLVYLLLIVFTMMNAFMYQTPVGKVTDITHVKKESVTDEHKNHDTKYTDRLKIQLLNTDNKDKIYSVSHSYNQSKSEFGTYRKGDKVLLHLSKGDSQPYILEKKRDTLVIAVLGFFLLTLLFVGRKIGLTSILSLVINTALIFLAIWLHQHMLALNLFVIMSVMTVISTIITLLLVTGFKKRTLVTILSTLLGTFISIGILALVIQLTKGSGIKYETLSFLTMPPKTIFLSSVLIGSLGAVMDVAITIASGMYEIHQRSPHISTKAFMKAGQNIGQDIMGTMTNILLFSYLAGSLPMFLIYLRNGNTITYTISMNWSLEVARAITGGIGIVITIPITLLLMRLWRQKRGDKA</sequence>
<keyword evidence="1" id="KW-0472">Membrane</keyword>
<dbReference type="PANTHER" id="PTHR41771">
    <property type="entry name" value="MEMBRANE PROTEIN-RELATED"/>
    <property type="match status" value="1"/>
</dbReference>
<feature type="transmembrane region" description="Helical" evidence="1">
    <location>
        <begin position="337"/>
        <end position="358"/>
    </location>
</feature>
<keyword evidence="1" id="KW-1133">Transmembrane helix</keyword>
<evidence type="ECO:0000313" key="3">
    <source>
        <dbReference type="Proteomes" id="UP000009885"/>
    </source>
</evidence>
<dbReference type="PANTHER" id="PTHR41771:SF1">
    <property type="entry name" value="MEMBRANE PROTEIN"/>
    <property type="match status" value="1"/>
</dbReference>
<reference evidence="2 3" key="1">
    <citation type="journal article" date="2013" name="Genome Announc.">
        <title>Genome Sequence of Staphylococcus massiliensis Strain S46, Isolated from the Surface of Healthy Human Skin.</title>
        <authorList>
            <person name="Srivastav R."/>
            <person name="Singh A."/>
            <person name="Jangir P.K."/>
            <person name="Kumari C."/>
            <person name="Muduli S."/>
            <person name="Sharma R."/>
        </authorList>
    </citation>
    <scope>NUCLEOTIDE SEQUENCE [LARGE SCALE GENOMIC DNA]</scope>
    <source>
        <strain evidence="2 3">S46</strain>
    </source>
</reference>